<name>A0A938XUX0_9FIRM</name>
<sequence length="283" mass="32583">MAKVITGGNLEIAPIALEALYELEIVKEINEHSSLHFKGVVPEEDKNKYIHLRDTQKELEVNKVDDAGTEILFKGKISNLKIKAVRNIYHIEVEAVSYTSDLDLKLKKRSFQDQKMTYKQLLKEVIADYPGGDVMDKASQGAQIEKFILQYRETDWQFLKRLASRFNTGLIPDDKFAKPKFYFGVPKKASKGKLKNFNYRVKKRLGDYRFSSENYIEDIKETDFTYYEVQTNQILNVGDKVKFKNNPLYVSKVVAKLKDGLLKHICSVARELLGNELPSFIVA</sequence>
<dbReference type="AlphaFoldDB" id="A0A938XUX0"/>
<evidence type="ECO:0000313" key="1">
    <source>
        <dbReference type="EMBL" id="MBM7556781.1"/>
    </source>
</evidence>
<proteinExistence type="predicted"/>
<accession>A0A938XUX0</accession>
<dbReference type="Pfam" id="PF05954">
    <property type="entry name" value="Phage_GPD"/>
    <property type="match status" value="1"/>
</dbReference>
<dbReference type="EMBL" id="JAFBDQ010000007">
    <property type="protein sequence ID" value="MBM7556781.1"/>
    <property type="molecule type" value="Genomic_DNA"/>
</dbReference>
<keyword evidence="2" id="KW-1185">Reference proteome</keyword>
<evidence type="ECO:0000313" key="2">
    <source>
        <dbReference type="Proteomes" id="UP000774000"/>
    </source>
</evidence>
<dbReference type="Proteomes" id="UP000774000">
    <property type="component" value="Unassembled WGS sequence"/>
</dbReference>
<organism evidence="1 2">
    <name type="scientific">Halanaerobacter jeridensis</name>
    <dbReference type="NCBI Taxonomy" id="706427"/>
    <lineage>
        <taxon>Bacteria</taxon>
        <taxon>Bacillati</taxon>
        <taxon>Bacillota</taxon>
        <taxon>Clostridia</taxon>
        <taxon>Halanaerobiales</taxon>
        <taxon>Halobacteroidaceae</taxon>
        <taxon>Halanaerobacter</taxon>
    </lineage>
</organism>
<protein>
    <submittedName>
        <fullName evidence="1">Uncharacterized protein</fullName>
    </submittedName>
</protein>
<dbReference type="SUPFAM" id="SSF69279">
    <property type="entry name" value="Phage tail proteins"/>
    <property type="match status" value="1"/>
</dbReference>
<gene>
    <name evidence="1" type="ORF">JOC47_001632</name>
</gene>
<dbReference type="Gene3D" id="3.55.50.10">
    <property type="entry name" value="Baseplate protein-like domains"/>
    <property type="match status" value="1"/>
</dbReference>
<dbReference type="RefSeq" id="WP_204701556.1">
    <property type="nucleotide sequence ID" value="NZ_JAFBDQ010000007.1"/>
</dbReference>
<reference evidence="1" key="1">
    <citation type="submission" date="2021-01" db="EMBL/GenBank/DDBJ databases">
        <title>Genomic Encyclopedia of Type Strains, Phase IV (KMG-IV): sequencing the most valuable type-strain genomes for metagenomic binning, comparative biology and taxonomic classification.</title>
        <authorList>
            <person name="Goeker M."/>
        </authorList>
    </citation>
    <scope>NUCLEOTIDE SEQUENCE</scope>
    <source>
        <strain evidence="1">DSM 23230</strain>
    </source>
</reference>
<comment type="caution">
    <text evidence="1">The sequence shown here is derived from an EMBL/GenBank/DDBJ whole genome shotgun (WGS) entry which is preliminary data.</text>
</comment>